<dbReference type="EMBL" id="MU275855">
    <property type="protein sequence ID" value="KAI0051128.1"/>
    <property type="molecule type" value="Genomic_DNA"/>
</dbReference>
<organism evidence="1 2">
    <name type="scientific">Auriscalpium vulgare</name>
    <dbReference type="NCBI Taxonomy" id="40419"/>
    <lineage>
        <taxon>Eukaryota</taxon>
        <taxon>Fungi</taxon>
        <taxon>Dikarya</taxon>
        <taxon>Basidiomycota</taxon>
        <taxon>Agaricomycotina</taxon>
        <taxon>Agaricomycetes</taxon>
        <taxon>Russulales</taxon>
        <taxon>Auriscalpiaceae</taxon>
        <taxon>Auriscalpium</taxon>
    </lineage>
</organism>
<keyword evidence="2" id="KW-1185">Reference proteome</keyword>
<comment type="caution">
    <text evidence="1">The sequence shown here is derived from an EMBL/GenBank/DDBJ whole genome shotgun (WGS) entry which is preliminary data.</text>
</comment>
<sequence>MQNPLQNDDQQYITTFFCRALYDYQSADDSSLSFRRGDVIEVLTRLETGWWDGLLGDERGWFPSNYVAVLSEAETDAMFSALESHRGPPPGPVVENGVASLSQSTSTLPSMTSSSSTSRSQGQNGHGNWPEDMEFPTGRGGLEELASVTIDGAAQSHDFWVPQVTQDGQIYYVNTQTGQQSRDLPMEAEDDLSDADFRVSAQQRSGPGAGAAGGRSNGRQANGGAAGFGVPKRSGTPEPWVRRLADDGMSYFYLNKQDGTVRWTLPDDPSSSRPSGESQASSHPGGGGQSYVDQMKRREVEFQSSRSRSDSSASYWQRGGMENGAGMFSVPSDDSDIDPLERTTFSKYRQATNDPRAGPSQPRSQLVQAVDDSQPLTSAEKLAQALQTALAPPPPESLTSVSGTAREAVAAIIGYIQTYGVSGRADDQTELEGRILDAVVAIRNLLCISSPPYGHIASSLYPRGGPLPGNSVDTQTLQAALKPAQRRVTATLSKLVLAALAAQYDANTHSSDTPSRMEADAADLDRALVTFVLEVQKGSGDSSPRSHPKHLRAILSPANIGLGLFGAGAAGGWRGFGWVASAQSLPERPVGADLIAELKSEVLQLDEKLTALQSSVLGDPGRVQVRKAGLDAVAWLQALLAFVSEVNLAQTVDLDDINGEGREAQAANGDAYVQSVQRARVVVRSVEAVLQALHDDGARLLLLLQSYSDSQATESTYDSEQIRALVKLLKLNVAQVPRSFEELYSIGQEQAAKGPSDYRGSIEWRMSRIMTIDRSLGQAINSLSALEDDSYDEGEDVVDMRVMQRVRKPNALKTSASQGSTFYSNPSQTSESSLDERTRSRGASNAAVTPWSQPHASDSVLSLSSPPSHASDDHSVFPDDEAPSAITSSKSPSRADKLIRVLGDAPTHIIDKMNAETKPWYLRPNYSDSEIQIDPDGKVRAGSVPALVERLTAHEHSDTSFTKTFLLTYKSFTDLDTLYGLLVQRFWIKPPESLKPSELDEWTRLKQHIIRMRVLNTFKTMITDDDALDKEDMYILDQMKEMVSSPEVIHLAAAKQLLVLIERAEKGDNAKAKTTISLEAQPPPIIPRPSKKLKLLEFDPLEVARQLTTIECQLLMKIKPSECLQRSREVRVGESPDNIAAIIETTNKIAHWVADTVLSKEDSRKRALIVKQFISVADRCRDMHNFSSMIAIVSGLNSPPIRRLKRTWEQINQKYMNVLSTCEMTIDSNKNFSNYRSLLQRITPPCVPFFGLYLTTLTFIQDGAPNNVAGGLVNFRKRQKAAEVIEEIQKWQSKPFNFAKVDTIYDYILDCLAKFNDIPDVSDLFWNLSLEREPREREDEKMARLLQETGFL</sequence>
<reference evidence="1" key="2">
    <citation type="journal article" date="2022" name="New Phytol.">
        <title>Evolutionary transition to the ectomycorrhizal habit in the genomes of a hyperdiverse lineage of mushroom-forming fungi.</title>
        <authorList>
            <person name="Looney B."/>
            <person name="Miyauchi S."/>
            <person name="Morin E."/>
            <person name="Drula E."/>
            <person name="Courty P.E."/>
            <person name="Kohler A."/>
            <person name="Kuo A."/>
            <person name="LaButti K."/>
            <person name="Pangilinan J."/>
            <person name="Lipzen A."/>
            <person name="Riley R."/>
            <person name="Andreopoulos W."/>
            <person name="He G."/>
            <person name="Johnson J."/>
            <person name="Nolan M."/>
            <person name="Tritt A."/>
            <person name="Barry K.W."/>
            <person name="Grigoriev I.V."/>
            <person name="Nagy L.G."/>
            <person name="Hibbett D."/>
            <person name="Henrissat B."/>
            <person name="Matheny P.B."/>
            <person name="Labbe J."/>
            <person name="Martin F.M."/>
        </authorList>
    </citation>
    <scope>NUCLEOTIDE SEQUENCE</scope>
    <source>
        <strain evidence="1">FP105234-sp</strain>
    </source>
</reference>
<evidence type="ECO:0000313" key="1">
    <source>
        <dbReference type="EMBL" id="KAI0051128.1"/>
    </source>
</evidence>
<reference evidence="1" key="1">
    <citation type="submission" date="2021-02" db="EMBL/GenBank/DDBJ databases">
        <authorList>
            <consortium name="DOE Joint Genome Institute"/>
            <person name="Ahrendt S."/>
            <person name="Looney B.P."/>
            <person name="Miyauchi S."/>
            <person name="Morin E."/>
            <person name="Drula E."/>
            <person name="Courty P.E."/>
            <person name="Chicoki N."/>
            <person name="Fauchery L."/>
            <person name="Kohler A."/>
            <person name="Kuo A."/>
            <person name="Labutti K."/>
            <person name="Pangilinan J."/>
            <person name="Lipzen A."/>
            <person name="Riley R."/>
            <person name="Andreopoulos W."/>
            <person name="He G."/>
            <person name="Johnson J."/>
            <person name="Barry K.W."/>
            <person name="Grigoriev I.V."/>
            <person name="Nagy L."/>
            <person name="Hibbett D."/>
            <person name="Henrissat B."/>
            <person name="Matheny P.B."/>
            <person name="Labbe J."/>
            <person name="Martin F."/>
        </authorList>
    </citation>
    <scope>NUCLEOTIDE SEQUENCE</scope>
    <source>
        <strain evidence="1">FP105234-sp</strain>
    </source>
</reference>
<proteinExistence type="predicted"/>
<gene>
    <name evidence="1" type="ORF">FA95DRAFT_1486055</name>
</gene>
<name>A0ACB8S5P6_9AGAM</name>
<accession>A0ACB8S5P6</accession>
<protein>
    <submittedName>
        <fullName evidence="1">Ras GEF</fullName>
    </submittedName>
</protein>
<evidence type="ECO:0000313" key="2">
    <source>
        <dbReference type="Proteomes" id="UP000814033"/>
    </source>
</evidence>
<dbReference type="Proteomes" id="UP000814033">
    <property type="component" value="Unassembled WGS sequence"/>
</dbReference>